<feature type="domain" description="HTH araC/xylS-type" evidence="4">
    <location>
        <begin position="194"/>
        <end position="292"/>
    </location>
</feature>
<dbReference type="Pfam" id="PF12833">
    <property type="entry name" value="HTH_18"/>
    <property type="match status" value="1"/>
</dbReference>
<dbReference type="Gene3D" id="1.10.10.60">
    <property type="entry name" value="Homeodomain-like"/>
    <property type="match status" value="2"/>
</dbReference>
<dbReference type="EMBL" id="WUEY01000017">
    <property type="protein sequence ID" value="NEI73300.1"/>
    <property type="molecule type" value="Genomic_DNA"/>
</dbReference>
<dbReference type="GO" id="GO:0043565">
    <property type="term" value="F:sequence-specific DNA binding"/>
    <property type="evidence" value="ECO:0007669"/>
    <property type="project" value="InterPro"/>
</dbReference>
<accession>A0A6L9UHF5</accession>
<sequence>MSSALKDAITQFIDAGDGGDNGLFPTGIDGLHIMRSTELKMPHARVYRPALCVIVQGAKQLMLNEKVIDYAEMQALIISIELPASGRVIEASEEKPYMAISLEFDVGMMREVMEQLDTPPKPTGSARLGIFVEDLSQQLADCLVRLTRLLATPGAIPVLYPAIMREICFWLLTGPNGGEVCKLVLPDGQTRRIADAIRLLRDNFAEPVRIEQLAAVARMSPSSFHQHFKTLTSMTPLQYQKQMRLLEARRLMVAGHANVETAAYRVGYESASQFSREYARMFGTPPKRDVTEMRMIAAE</sequence>
<protein>
    <submittedName>
        <fullName evidence="5">Helix-turn-helix domain-containing protein</fullName>
    </submittedName>
</protein>
<name>A0A6L9UHF5_9HYPH</name>
<evidence type="ECO:0000313" key="6">
    <source>
        <dbReference type="Proteomes" id="UP000483035"/>
    </source>
</evidence>
<dbReference type="PANTHER" id="PTHR43436:SF1">
    <property type="entry name" value="TRANSCRIPTIONAL REGULATORY PROTEIN"/>
    <property type="match status" value="1"/>
</dbReference>
<dbReference type="SMART" id="SM00342">
    <property type="entry name" value="HTH_ARAC"/>
    <property type="match status" value="1"/>
</dbReference>
<dbReference type="Pfam" id="PF06719">
    <property type="entry name" value="AraC_N"/>
    <property type="match status" value="1"/>
</dbReference>
<reference evidence="5 6" key="1">
    <citation type="submission" date="2019-12" db="EMBL/GenBank/DDBJ databases">
        <title>Rhizobium genotypes associated with high levels of biological nitrogen fixation by grain legumes in a temperate-maritime cropping system.</title>
        <authorList>
            <person name="Maluk M."/>
            <person name="Francesc Ferrando Molina F."/>
            <person name="Lopez Del Egido L."/>
            <person name="Lafos M."/>
            <person name="Langarica-Fuentes A."/>
            <person name="Gebre Yohannes G."/>
            <person name="Young M.W."/>
            <person name="Martin P."/>
            <person name="Gantlett R."/>
            <person name="Kenicer G."/>
            <person name="Hawes C."/>
            <person name="Begg G.S."/>
            <person name="Quilliam R.S."/>
            <person name="Squire G.R."/>
            <person name="Poole P.S."/>
            <person name="Young P.W."/>
            <person name="Iannetta P.M."/>
            <person name="James E.K."/>
        </authorList>
    </citation>
    <scope>NUCLEOTIDE SEQUENCE [LARGE SCALE GENOMIC DNA]</scope>
    <source>
        <strain evidence="5 6">JHI1118</strain>
    </source>
</reference>
<dbReference type="Proteomes" id="UP000483035">
    <property type="component" value="Unassembled WGS sequence"/>
</dbReference>
<keyword evidence="2" id="KW-0238">DNA-binding</keyword>
<dbReference type="InterPro" id="IPR009594">
    <property type="entry name" value="Tscrpt_reg_HTH_AraC_N"/>
</dbReference>
<gene>
    <name evidence="5" type="ORF">GR212_27480</name>
</gene>
<evidence type="ECO:0000256" key="2">
    <source>
        <dbReference type="ARBA" id="ARBA00023125"/>
    </source>
</evidence>
<dbReference type="RefSeq" id="WP_163991505.1">
    <property type="nucleotide sequence ID" value="NZ_WUEY01000017.1"/>
</dbReference>
<evidence type="ECO:0000259" key="4">
    <source>
        <dbReference type="PROSITE" id="PS01124"/>
    </source>
</evidence>
<dbReference type="InterPro" id="IPR009057">
    <property type="entry name" value="Homeodomain-like_sf"/>
</dbReference>
<keyword evidence="1" id="KW-0805">Transcription regulation</keyword>
<organism evidence="5 6">
    <name type="scientific">Rhizobium lusitanum</name>
    <dbReference type="NCBI Taxonomy" id="293958"/>
    <lineage>
        <taxon>Bacteria</taxon>
        <taxon>Pseudomonadati</taxon>
        <taxon>Pseudomonadota</taxon>
        <taxon>Alphaproteobacteria</taxon>
        <taxon>Hyphomicrobiales</taxon>
        <taxon>Rhizobiaceae</taxon>
        <taxon>Rhizobium/Agrobacterium group</taxon>
        <taxon>Rhizobium</taxon>
    </lineage>
</organism>
<evidence type="ECO:0000313" key="5">
    <source>
        <dbReference type="EMBL" id="NEI73300.1"/>
    </source>
</evidence>
<keyword evidence="3" id="KW-0804">Transcription</keyword>
<proteinExistence type="predicted"/>
<comment type="caution">
    <text evidence="5">The sequence shown here is derived from an EMBL/GenBank/DDBJ whole genome shotgun (WGS) entry which is preliminary data.</text>
</comment>
<evidence type="ECO:0000256" key="1">
    <source>
        <dbReference type="ARBA" id="ARBA00023015"/>
    </source>
</evidence>
<dbReference type="GO" id="GO:0003700">
    <property type="term" value="F:DNA-binding transcription factor activity"/>
    <property type="evidence" value="ECO:0007669"/>
    <property type="project" value="InterPro"/>
</dbReference>
<dbReference type="PROSITE" id="PS01124">
    <property type="entry name" value="HTH_ARAC_FAMILY_2"/>
    <property type="match status" value="1"/>
</dbReference>
<dbReference type="InterPro" id="IPR018062">
    <property type="entry name" value="HTH_AraC-typ_CS"/>
</dbReference>
<dbReference type="SUPFAM" id="SSF46689">
    <property type="entry name" value="Homeodomain-like"/>
    <property type="match status" value="2"/>
</dbReference>
<dbReference type="PANTHER" id="PTHR43436">
    <property type="entry name" value="ARAC-FAMILY TRANSCRIPTIONAL REGULATOR"/>
    <property type="match status" value="1"/>
</dbReference>
<dbReference type="AlphaFoldDB" id="A0A6L9UHF5"/>
<dbReference type="PROSITE" id="PS00041">
    <property type="entry name" value="HTH_ARAC_FAMILY_1"/>
    <property type="match status" value="1"/>
</dbReference>
<dbReference type="InterPro" id="IPR018060">
    <property type="entry name" value="HTH_AraC"/>
</dbReference>
<evidence type="ECO:0000256" key="3">
    <source>
        <dbReference type="ARBA" id="ARBA00023163"/>
    </source>
</evidence>